<dbReference type="InterPro" id="IPR039437">
    <property type="entry name" value="FrzH/put_lumazine-bd"/>
</dbReference>
<dbReference type="Gene3D" id="3.10.450.50">
    <property type="match status" value="1"/>
</dbReference>
<accession>A0ABX6JZ34</accession>
<dbReference type="RefSeq" id="WP_166329618.1">
    <property type="nucleotide sequence ID" value="NZ_CP049933.1"/>
</dbReference>
<dbReference type="Pfam" id="PF12893">
    <property type="entry name" value="Lumazine_bd_2"/>
    <property type="match status" value="1"/>
</dbReference>
<reference evidence="1 2" key="1">
    <citation type="submission" date="2020-03" db="EMBL/GenBank/DDBJ databases">
        <title>Leucobacter sp. nov., isolated from beetles.</title>
        <authorList>
            <person name="Hyun D.-W."/>
            <person name="Bae J.-W."/>
        </authorList>
    </citation>
    <scope>NUCLEOTIDE SEQUENCE [LARGE SCALE GENOMIC DNA]</scope>
    <source>
        <strain evidence="1 2">HDW9A</strain>
    </source>
</reference>
<dbReference type="Proteomes" id="UP000503441">
    <property type="component" value="Chromosome"/>
</dbReference>
<dbReference type="EMBL" id="CP049933">
    <property type="protein sequence ID" value="QIM18232.1"/>
    <property type="molecule type" value="Genomic_DNA"/>
</dbReference>
<evidence type="ECO:0000313" key="2">
    <source>
        <dbReference type="Proteomes" id="UP000503441"/>
    </source>
</evidence>
<evidence type="ECO:0000313" key="1">
    <source>
        <dbReference type="EMBL" id="QIM18232.1"/>
    </source>
</evidence>
<dbReference type="SUPFAM" id="SSF54427">
    <property type="entry name" value="NTF2-like"/>
    <property type="match status" value="1"/>
</dbReference>
<keyword evidence="2" id="KW-1185">Reference proteome</keyword>
<proteinExistence type="predicted"/>
<name>A0ABX6JZ34_9MICO</name>
<dbReference type="InterPro" id="IPR032710">
    <property type="entry name" value="NTF2-like_dom_sf"/>
</dbReference>
<gene>
    <name evidence="1" type="ORF">G7066_05415</name>
</gene>
<sequence>MTEEVRAAVQKYVDGCVAADPQVVRDAFDEHATMWGYLGDEYVSMNGYEFAANVVGTAEPAGETYAARIHGIEITGDVASAILDEEQFLGANFRNHFGLVRRDGVWRIVSKVFTTV</sequence>
<organism evidence="1 2">
    <name type="scientific">Leucobacter coleopterorum</name>
    <dbReference type="NCBI Taxonomy" id="2714933"/>
    <lineage>
        <taxon>Bacteria</taxon>
        <taxon>Bacillati</taxon>
        <taxon>Actinomycetota</taxon>
        <taxon>Actinomycetes</taxon>
        <taxon>Micrococcales</taxon>
        <taxon>Microbacteriaceae</taxon>
        <taxon>Leucobacter</taxon>
    </lineage>
</organism>
<protein>
    <submittedName>
        <fullName evidence="1">Nuclear transport factor 2 family protein</fullName>
    </submittedName>
</protein>